<evidence type="ECO:0000313" key="9">
    <source>
        <dbReference type="EMBL" id="GBE78421.1"/>
    </source>
</evidence>
<dbReference type="PANTHER" id="PTHR45683">
    <property type="entry name" value="MITOCHONDRIAL NICOTINAMIDE ADENINE DINUCLEOTIDE TRANSPORTER 1-RELATED-RELATED"/>
    <property type="match status" value="1"/>
</dbReference>
<comment type="similarity">
    <text evidence="2">Belongs to the mitochondrial carrier (TC 2.A.29) family.</text>
</comment>
<organism evidence="9 10">
    <name type="scientific">Sparassis crispa</name>
    <dbReference type="NCBI Taxonomy" id="139825"/>
    <lineage>
        <taxon>Eukaryota</taxon>
        <taxon>Fungi</taxon>
        <taxon>Dikarya</taxon>
        <taxon>Basidiomycota</taxon>
        <taxon>Agaricomycotina</taxon>
        <taxon>Agaricomycetes</taxon>
        <taxon>Polyporales</taxon>
        <taxon>Sparassidaceae</taxon>
        <taxon>Sparassis</taxon>
    </lineage>
</organism>
<evidence type="ECO:0000256" key="2">
    <source>
        <dbReference type="ARBA" id="ARBA00006375"/>
    </source>
</evidence>
<dbReference type="GO" id="GO:0055085">
    <property type="term" value="P:transmembrane transport"/>
    <property type="evidence" value="ECO:0007669"/>
    <property type="project" value="InterPro"/>
</dbReference>
<dbReference type="GeneID" id="38775338"/>
<protein>
    <submittedName>
        <fullName evidence="9">Mitochondrial carrier</fullName>
    </submittedName>
</protein>
<dbReference type="RefSeq" id="XP_027609334.1">
    <property type="nucleotide sequence ID" value="XM_027753533.1"/>
</dbReference>
<dbReference type="Proteomes" id="UP000287166">
    <property type="component" value="Unassembled WGS sequence"/>
</dbReference>
<evidence type="ECO:0000256" key="1">
    <source>
        <dbReference type="ARBA" id="ARBA00004141"/>
    </source>
</evidence>
<name>A0A401G8C1_9APHY</name>
<keyword evidence="6" id="KW-1133">Transmembrane helix</keyword>
<feature type="compositionally biased region" description="Basic residues" evidence="8">
    <location>
        <begin position="420"/>
        <end position="433"/>
    </location>
</feature>
<dbReference type="GO" id="GO:0006862">
    <property type="term" value="P:nucleotide transport"/>
    <property type="evidence" value="ECO:0007669"/>
    <property type="project" value="InterPro"/>
</dbReference>
<dbReference type="InterPro" id="IPR044712">
    <property type="entry name" value="SLC25A32-like"/>
</dbReference>
<feature type="region of interest" description="Disordered" evidence="8">
    <location>
        <begin position="418"/>
        <end position="449"/>
    </location>
</feature>
<keyword evidence="5" id="KW-0677">Repeat</keyword>
<keyword evidence="10" id="KW-1185">Reference proteome</keyword>
<dbReference type="InParanoid" id="A0A401G8C1"/>
<feature type="compositionally biased region" description="Basic and acidic residues" evidence="8">
    <location>
        <begin position="434"/>
        <end position="443"/>
    </location>
</feature>
<dbReference type="GO" id="GO:0016020">
    <property type="term" value="C:membrane"/>
    <property type="evidence" value="ECO:0007669"/>
    <property type="project" value="UniProtKB-SubCell"/>
</dbReference>
<dbReference type="STRING" id="139825.A0A401G8C1"/>
<gene>
    <name evidence="9" type="ORF">SCP_0113090</name>
</gene>
<feature type="region of interest" description="Disordered" evidence="8">
    <location>
        <begin position="126"/>
        <end position="156"/>
    </location>
</feature>
<dbReference type="InterPro" id="IPR018108">
    <property type="entry name" value="MCP_transmembrane"/>
</dbReference>
<evidence type="ECO:0000256" key="7">
    <source>
        <dbReference type="ARBA" id="ARBA00023136"/>
    </source>
</evidence>
<evidence type="ECO:0000313" key="10">
    <source>
        <dbReference type="Proteomes" id="UP000287166"/>
    </source>
</evidence>
<accession>A0A401G8C1</accession>
<comment type="caution">
    <text evidence="9">The sequence shown here is derived from an EMBL/GenBank/DDBJ whole genome shotgun (WGS) entry which is preliminary data.</text>
</comment>
<keyword evidence="3" id="KW-0813">Transport</keyword>
<proteinExistence type="inferred from homology"/>
<reference evidence="9 10" key="1">
    <citation type="journal article" date="2018" name="Sci. Rep.">
        <title>Genome sequence of the cauliflower mushroom Sparassis crispa (Hanabiratake) and its association with beneficial usage.</title>
        <authorList>
            <person name="Kiyama R."/>
            <person name="Furutani Y."/>
            <person name="Kawaguchi K."/>
            <person name="Nakanishi T."/>
        </authorList>
    </citation>
    <scope>NUCLEOTIDE SEQUENCE [LARGE SCALE GENOMIC DNA]</scope>
</reference>
<dbReference type="OrthoDB" id="77989at2759"/>
<dbReference type="Gene3D" id="1.50.40.10">
    <property type="entry name" value="Mitochondrial carrier domain"/>
    <property type="match status" value="1"/>
</dbReference>
<dbReference type="FunCoup" id="A0A401G8C1">
    <property type="interactions" value="34"/>
</dbReference>
<dbReference type="EMBL" id="BFAD01000001">
    <property type="protein sequence ID" value="GBE78421.1"/>
    <property type="molecule type" value="Genomic_DNA"/>
</dbReference>
<evidence type="ECO:0000256" key="3">
    <source>
        <dbReference type="ARBA" id="ARBA00022448"/>
    </source>
</evidence>
<dbReference type="AlphaFoldDB" id="A0A401G8C1"/>
<dbReference type="Pfam" id="PF00153">
    <property type="entry name" value="Mito_carr"/>
    <property type="match status" value="1"/>
</dbReference>
<evidence type="ECO:0000256" key="8">
    <source>
        <dbReference type="SAM" id="MobiDB-lite"/>
    </source>
</evidence>
<comment type="subcellular location">
    <subcellularLocation>
        <location evidence="1">Membrane</location>
        <topology evidence="1">Multi-pass membrane protein</topology>
    </subcellularLocation>
</comment>
<keyword evidence="7" id="KW-0472">Membrane</keyword>
<keyword evidence="4" id="KW-0812">Transmembrane</keyword>
<evidence type="ECO:0000256" key="6">
    <source>
        <dbReference type="ARBA" id="ARBA00022989"/>
    </source>
</evidence>
<evidence type="ECO:0000256" key="5">
    <source>
        <dbReference type="ARBA" id="ARBA00022737"/>
    </source>
</evidence>
<dbReference type="SUPFAM" id="SSF103506">
    <property type="entry name" value="Mitochondrial carrier"/>
    <property type="match status" value="1"/>
</dbReference>
<sequence>MSSTPPSSLRDLYTSPSDAWSFLPPPSSSENSTVFSPSSTPSYEWSTRTRSNPLFELSTSIGNDSALNTNIIITVKGLLAAAFLQYATTALVMPLDVGKTLLQVQWVPRDAGEVVPGAVLTTDVVDEEEELSDSSNEYFADPSKPDSSPSIPPRLSDERGYVVRQSVLEEGTIPEYVIPVGSAAGSWGMAKRLGRFRAEGWLSLWKGLLTSSVSDALSVGLQPLIHAVLQSVLSPALPLLSTSPMQPLLLPVASHVLTGFFLSPLDLIRTRLIVQSAMPRYRTYSGPIDALRQILSHEGGLKGVYFHPHLLIPTLLDCTLRTLVPLTLPGLFASYLSFGGAPLTPETRPFMWSVAELLGGFAGLLITLPIETARRRLQVQVRGTAKPLKACVELRPAPYNGVVDALWHILTEERSDLPLKPKKRHRRHSSGKAKGKEKEKTAEEPEDVYENESWLRNTGAGQLYRGLGIRMAASVTVFVLGMLSGDEPDVGWAEL</sequence>
<evidence type="ECO:0000256" key="4">
    <source>
        <dbReference type="ARBA" id="ARBA00022692"/>
    </source>
</evidence>
<dbReference type="InterPro" id="IPR023395">
    <property type="entry name" value="MCP_dom_sf"/>
</dbReference>